<name>A0A437JUJ4_9BURK</name>
<dbReference type="Proteomes" id="UP000288178">
    <property type="component" value="Unassembled WGS sequence"/>
</dbReference>
<dbReference type="Pfam" id="PF07589">
    <property type="entry name" value="PEP-CTERM"/>
    <property type="match status" value="1"/>
</dbReference>
<keyword evidence="4" id="KW-1185">Reference proteome</keyword>
<organism evidence="3 4">
    <name type="scientific">Rubrivivax albus</name>
    <dbReference type="NCBI Taxonomy" id="2499835"/>
    <lineage>
        <taxon>Bacteria</taxon>
        <taxon>Pseudomonadati</taxon>
        <taxon>Pseudomonadota</taxon>
        <taxon>Betaproteobacteria</taxon>
        <taxon>Burkholderiales</taxon>
        <taxon>Sphaerotilaceae</taxon>
        <taxon>Rubrivivax</taxon>
    </lineage>
</organism>
<reference evidence="3 4" key="1">
    <citation type="submission" date="2019-01" db="EMBL/GenBank/DDBJ databases">
        <authorList>
            <person name="Chen W.-M."/>
        </authorList>
    </citation>
    <scope>NUCLEOTIDE SEQUENCE [LARGE SCALE GENOMIC DNA]</scope>
    <source>
        <strain evidence="3 4">ICH-3</strain>
    </source>
</reference>
<evidence type="ECO:0000313" key="3">
    <source>
        <dbReference type="EMBL" id="RVT50910.1"/>
    </source>
</evidence>
<evidence type="ECO:0000313" key="4">
    <source>
        <dbReference type="Proteomes" id="UP000288178"/>
    </source>
</evidence>
<keyword evidence="1" id="KW-0732">Signal</keyword>
<dbReference type="EMBL" id="SACT01000004">
    <property type="protein sequence ID" value="RVT50910.1"/>
    <property type="molecule type" value="Genomic_DNA"/>
</dbReference>
<dbReference type="RefSeq" id="WP_128198936.1">
    <property type="nucleotide sequence ID" value="NZ_SACT01000004.1"/>
</dbReference>
<dbReference type="InterPro" id="IPR013424">
    <property type="entry name" value="Ice-binding_C"/>
</dbReference>
<feature type="chain" id="PRO_5018983805" evidence="1">
    <location>
        <begin position="22"/>
        <end position="231"/>
    </location>
</feature>
<dbReference type="AlphaFoldDB" id="A0A437JUJ4"/>
<protein>
    <submittedName>
        <fullName evidence="3">PEP-CTERM sorting domain-containing protein</fullName>
    </submittedName>
</protein>
<evidence type="ECO:0000259" key="2">
    <source>
        <dbReference type="Pfam" id="PF07589"/>
    </source>
</evidence>
<dbReference type="OrthoDB" id="9152691at2"/>
<evidence type="ECO:0000256" key="1">
    <source>
        <dbReference type="SAM" id="SignalP"/>
    </source>
</evidence>
<dbReference type="Gene3D" id="2.60.120.1190">
    <property type="match status" value="1"/>
</dbReference>
<proteinExistence type="predicted"/>
<comment type="caution">
    <text evidence="3">The sequence shown here is derived from an EMBL/GenBank/DDBJ whole genome shotgun (WGS) entry which is preliminary data.</text>
</comment>
<accession>A0A437JUJ4</accession>
<feature type="domain" description="Ice-binding protein C-terminal" evidence="2">
    <location>
        <begin position="200"/>
        <end position="224"/>
    </location>
</feature>
<gene>
    <name evidence="3" type="ORF">ENE75_13990</name>
</gene>
<feature type="signal peptide" evidence="1">
    <location>
        <begin position="1"/>
        <end position="21"/>
    </location>
</feature>
<sequence>MPFRTLSTLFAGLSLAATAQAVQVMPTFYEMLNGYGQASGGSYNYWDGSYNGVGNPRQDGALLLGGTGDLTDGVVATQGWWLVENVEGTGPYVGWRDMDPQISFYFSDDLSFESVTVFHDDADGFGNVSTPTGFVVTVATRDESRPSRRETFFIDDPVGDAPFASTLALGPGWVGDTVFVQVLRRDGAVMLSEVAFQAMPVPEPATWALWLAGVAATGGWARRRAAEERAQ</sequence>